<proteinExistence type="predicted"/>
<reference evidence="2 3" key="1">
    <citation type="submission" date="2018-11" db="EMBL/GenBank/DDBJ databases">
        <title>Rufibacter latericius sp. nov., isolated from water in Baiyang Lake.</title>
        <authorList>
            <person name="Yang Y."/>
        </authorList>
    </citation>
    <scope>NUCLEOTIDE SEQUENCE [LARGE SCALE GENOMIC DNA]</scope>
    <source>
        <strain evidence="2 3">R-22-1c-1</strain>
    </source>
</reference>
<evidence type="ECO:0000256" key="1">
    <source>
        <dbReference type="SAM" id="MobiDB-lite"/>
    </source>
</evidence>
<comment type="caution">
    <text evidence="2">The sequence shown here is derived from an EMBL/GenBank/DDBJ whole genome shotgun (WGS) entry which is preliminary data.</text>
</comment>
<feature type="region of interest" description="Disordered" evidence="1">
    <location>
        <begin position="76"/>
        <end position="99"/>
    </location>
</feature>
<keyword evidence="3" id="KW-1185">Reference proteome</keyword>
<accession>A0A3M9MBT4</accession>
<feature type="region of interest" description="Disordered" evidence="1">
    <location>
        <begin position="120"/>
        <end position="152"/>
    </location>
</feature>
<dbReference type="EMBL" id="RJJD01000023">
    <property type="protein sequence ID" value="RNI22048.1"/>
    <property type="molecule type" value="Genomic_DNA"/>
</dbReference>
<evidence type="ECO:0000313" key="3">
    <source>
        <dbReference type="Proteomes" id="UP000272117"/>
    </source>
</evidence>
<protein>
    <submittedName>
        <fullName evidence="2">Uncharacterized protein</fullName>
    </submittedName>
</protein>
<gene>
    <name evidence="2" type="ORF">EFB08_23230</name>
</gene>
<dbReference type="Proteomes" id="UP000272117">
    <property type="component" value="Unassembled WGS sequence"/>
</dbReference>
<name>A0A3M9MBT4_9BACT</name>
<feature type="compositionally biased region" description="Basic and acidic residues" evidence="1">
    <location>
        <begin position="120"/>
        <end position="143"/>
    </location>
</feature>
<feature type="compositionally biased region" description="Basic and acidic residues" evidence="1">
    <location>
        <begin position="79"/>
        <end position="99"/>
    </location>
</feature>
<dbReference type="AlphaFoldDB" id="A0A3M9MBT4"/>
<organism evidence="2 3">
    <name type="scientific">Rufibacter latericius</name>
    <dbReference type="NCBI Taxonomy" id="2487040"/>
    <lineage>
        <taxon>Bacteria</taxon>
        <taxon>Pseudomonadati</taxon>
        <taxon>Bacteroidota</taxon>
        <taxon>Cytophagia</taxon>
        <taxon>Cytophagales</taxon>
        <taxon>Hymenobacteraceae</taxon>
        <taxon>Rufibacter</taxon>
    </lineage>
</organism>
<evidence type="ECO:0000313" key="2">
    <source>
        <dbReference type="EMBL" id="RNI22048.1"/>
    </source>
</evidence>
<sequence length="152" mass="16618">MDVVWANIKTVGLVVLTSIIDYVKRTRNEILGSWEAIKTFGSGIGDVFGKLLEGDLKGVAEEFGKTGKKSATALWEGYTRNDRQPKADADKLKKQEADKAEADAMAEAFRISEATRAEKEKAAKKAAADAKKAAEKATEEAQKLRKKNVRST</sequence>